<evidence type="ECO:0000313" key="1">
    <source>
        <dbReference type="EMBL" id="NMB91911.1"/>
    </source>
</evidence>
<reference evidence="1 2" key="1">
    <citation type="journal article" date="2020" name="Biotechnol. Biofuels">
        <title>New insights from the biogas microbiome by comprehensive genome-resolved metagenomics of nearly 1600 species originating from multiple anaerobic digesters.</title>
        <authorList>
            <person name="Campanaro S."/>
            <person name="Treu L."/>
            <person name="Rodriguez-R L.M."/>
            <person name="Kovalovszki A."/>
            <person name="Ziels R.M."/>
            <person name="Maus I."/>
            <person name="Zhu X."/>
            <person name="Kougias P.G."/>
            <person name="Basile A."/>
            <person name="Luo G."/>
            <person name="Schluter A."/>
            <person name="Konstantinidis K.T."/>
            <person name="Angelidaki I."/>
        </authorList>
    </citation>
    <scope>NUCLEOTIDE SEQUENCE [LARGE SCALE GENOMIC DNA]</scope>
    <source>
        <strain evidence="1">AS27yjCOA_202</strain>
    </source>
</reference>
<evidence type="ECO:0000313" key="2">
    <source>
        <dbReference type="Proteomes" id="UP000590542"/>
    </source>
</evidence>
<dbReference type="AlphaFoldDB" id="A0A7X9HSX6"/>
<protein>
    <submittedName>
        <fullName evidence="1">GatB/YqeY domain-containing protein</fullName>
    </submittedName>
</protein>
<accession>A0A7X9HSX6</accession>
<dbReference type="PANTHER" id="PTHR28055">
    <property type="entry name" value="ALTERED INHERITANCE OF MITOCHONDRIA PROTEIN 41, MITOCHONDRIAL"/>
    <property type="match status" value="1"/>
</dbReference>
<dbReference type="EMBL" id="JAAZNV010000012">
    <property type="protein sequence ID" value="NMB91911.1"/>
    <property type="molecule type" value="Genomic_DNA"/>
</dbReference>
<sequence>MMVDNLRSKLIEYQKASDSFKLGVLRFFLSQVKNKEIELRAQGKELSDEDVFKVLRKEIKNRKEGIETYAKANRSDLLQKEKDELEIYLEYAKLFPFELDNPNPMAQKSN</sequence>
<comment type="caution">
    <text evidence="1">The sequence shown here is derived from an EMBL/GenBank/DDBJ whole genome shotgun (WGS) entry which is preliminary data.</text>
</comment>
<dbReference type="SUPFAM" id="SSF89095">
    <property type="entry name" value="GatB/YqeY motif"/>
    <property type="match status" value="1"/>
</dbReference>
<dbReference type="GO" id="GO:0016884">
    <property type="term" value="F:carbon-nitrogen ligase activity, with glutamine as amido-N-donor"/>
    <property type="evidence" value="ECO:0007669"/>
    <property type="project" value="InterPro"/>
</dbReference>
<organism evidence="1 2">
    <name type="scientific">candidate division WWE3 bacterium</name>
    <dbReference type="NCBI Taxonomy" id="2053526"/>
    <lineage>
        <taxon>Bacteria</taxon>
        <taxon>Katanobacteria</taxon>
    </lineage>
</organism>
<dbReference type="Gene3D" id="1.10.1510.10">
    <property type="entry name" value="Uncharacterised protein YqeY/AIM41 PF09424, N-terminal domain"/>
    <property type="match status" value="1"/>
</dbReference>
<name>A0A7X9HSX6_UNCKA</name>
<proteinExistence type="predicted"/>
<dbReference type="InterPro" id="IPR019004">
    <property type="entry name" value="YqeY/Aim41"/>
</dbReference>
<dbReference type="InterPro" id="IPR042184">
    <property type="entry name" value="YqeY/Aim41_N"/>
</dbReference>
<dbReference type="PANTHER" id="PTHR28055:SF1">
    <property type="entry name" value="ALTERED INHERITANCE OF MITOCHONDRIA PROTEIN 41, MITOCHONDRIAL"/>
    <property type="match status" value="1"/>
</dbReference>
<dbReference type="InterPro" id="IPR003789">
    <property type="entry name" value="Asn/Gln_tRNA_amidoTrase-B-like"/>
</dbReference>
<gene>
    <name evidence="1" type="ORF">GYA37_03645</name>
</gene>
<dbReference type="Proteomes" id="UP000590542">
    <property type="component" value="Unassembled WGS sequence"/>
</dbReference>
<dbReference type="Pfam" id="PF09424">
    <property type="entry name" value="YqeY"/>
    <property type="match status" value="1"/>
</dbReference>